<dbReference type="SMART" id="SM00033">
    <property type="entry name" value="CH"/>
    <property type="match status" value="1"/>
</dbReference>
<dbReference type="InterPro" id="IPR019448">
    <property type="entry name" value="NT-C2"/>
</dbReference>
<reference evidence="10 11" key="1">
    <citation type="submission" date="2024-03" db="EMBL/GenBank/DDBJ databases">
        <title>Adaptation during the transition from Ophiocordyceps entomopathogen to insect associate is accompanied by gene loss and intensified selection.</title>
        <authorList>
            <person name="Ward C.M."/>
            <person name="Onetto C.A."/>
            <person name="Borneman A.R."/>
        </authorList>
    </citation>
    <scope>NUCLEOTIDE SEQUENCE [LARGE SCALE GENOMIC DNA]</scope>
    <source>
        <strain evidence="10">AWRI1</strain>
        <tissue evidence="10">Single Adult Female</tissue>
    </source>
</reference>
<feature type="domain" description="C2 NT-type" evidence="8">
    <location>
        <begin position="8"/>
        <end position="158"/>
    </location>
</feature>
<evidence type="ECO:0000256" key="4">
    <source>
        <dbReference type="ARBA" id="ARBA00023054"/>
    </source>
</evidence>
<feature type="compositionally biased region" description="Basic and acidic residues" evidence="6">
    <location>
        <begin position="691"/>
        <end position="711"/>
    </location>
</feature>
<gene>
    <name evidence="10" type="ORF">V9T40_004369</name>
</gene>
<evidence type="ECO:0008006" key="12">
    <source>
        <dbReference type="Google" id="ProtNLM"/>
    </source>
</evidence>
<evidence type="ECO:0000313" key="10">
    <source>
        <dbReference type="EMBL" id="KAK7604096.1"/>
    </source>
</evidence>
<dbReference type="SMART" id="SM01203">
    <property type="entry name" value="DUF3585"/>
    <property type="match status" value="1"/>
</dbReference>
<name>A0AAN9TWA0_9HEMI</name>
<comment type="subcellular location">
    <subcellularLocation>
        <location evidence="1">Endosome</location>
    </subcellularLocation>
</comment>
<accession>A0AAN9TWA0</accession>
<dbReference type="Pfam" id="PF00307">
    <property type="entry name" value="CH"/>
    <property type="match status" value="1"/>
</dbReference>
<keyword evidence="11" id="KW-1185">Reference proteome</keyword>
<evidence type="ECO:0000256" key="1">
    <source>
        <dbReference type="ARBA" id="ARBA00004177"/>
    </source>
</evidence>
<dbReference type="InterPro" id="IPR050540">
    <property type="entry name" value="F-actin_Monoox_Mical"/>
</dbReference>
<comment type="caution">
    <text evidence="10">The sequence shown here is derived from an EMBL/GenBank/DDBJ whole genome shotgun (WGS) entry which is preliminary data.</text>
</comment>
<evidence type="ECO:0000256" key="2">
    <source>
        <dbReference type="ARBA" id="ARBA00022553"/>
    </source>
</evidence>
<dbReference type="PANTHER" id="PTHR23167:SF46">
    <property type="entry name" value="EPS15 HOMOLOGY DOMAIN CONTAINING PROTEIN-BINDING PROTEIN 1, ISOFORM F"/>
    <property type="match status" value="1"/>
</dbReference>
<evidence type="ECO:0000259" key="7">
    <source>
        <dbReference type="PROSITE" id="PS50021"/>
    </source>
</evidence>
<evidence type="ECO:0000256" key="5">
    <source>
        <dbReference type="SAM" id="Coils"/>
    </source>
</evidence>
<keyword evidence="4 5" id="KW-0175">Coiled coil</keyword>
<feature type="region of interest" description="Disordered" evidence="6">
    <location>
        <begin position="676"/>
        <end position="749"/>
    </location>
</feature>
<evidence type="ECO:0000313" key="11">
    <source>
        <dbReference type="Proteomes" id="UP001367676"/>
    </source>
</evidence>
<feature type="compositionally biased region" description="Basic and acidic residues" evidence="6">
    <location>
        <begin position="482"/>
        <end position="491"/>
    </location>
</feature>
<organism evidence="10 11">
    <name type="scientific">Parthenolecanium corni</name>
    <dbReference type="NCBI Taxonomy" id="536013"/>
    <lineage>
        <taxon>Eukaryota</taxon>
        <taxon>Metazoa</taxon>
        <taxon>Ecdysozoa</taxon>
        <taxon>Arthropoda</taxon>
        <taxon>Hexapoda</taxon>
        <taxon>Insecta</taxon>
        <taxon>Pterygota</taxon>
        <taxon>Neoptera</taxon>
        <taxon>Paraneoptera</taxon>
        <taxon>Hemiptera</taxon>
        <taxon>Sternorrhyncha</taxon>
        <taxon>Coccoidea</taxon>
        <taxon>Coccidae</taxon>
        <taxon>Parthenolecanium</taxon>
    </lineage>
</organism>
<dbReference type="PANTHER" id="PTHR23167">
    <property type="entry name" value="CALPONIN HOMOLOGY DOMAIN-CONTAINING PROTEIN DDB_G0272472-RELATED"/>
    <property type="match status" value="1"/>
</dbReference>
<dbReference type="CDD" id="cd21198">
    <property type="entry name" value="CH_EHBP"/>
    <property type="match status" value="1"/>
</dbReference>
<keyword evidence="3" id="KW-0967">Endosome</keyword>
<protein>
    <recommendedName>
        <fullName evidence="12">EH domain-binding protein 1</fullName>
    </recommendedName>
</protein>
<dbReference type="PROSITE" id="PS51848">
    <property type="entry name" value="BMERB"/>
    <property type="match status" value="1"/>
</dbReference>
<proteinExistence type="predicted"/>
<evidence type="ECO:0000259" key="8">
    <source>
        <dbReference type="PROSITE" id="PS51840"/>
    </source>
</evidence>
<dbReference type="Pfam" id="PF10358">
    <property type="entry name" value="NT-C2"/>
    <property type="match status" value="1"/>
</dbReference>
<evidence type="ECO:0000259" key="9">
    <source>
        <dbReference type="PROSITE" id="PS51848"/>
    </source>
</evidence>
<dbReference type="EMBL" id="JBBCAQ010000004">
    <property type="protein sequence ID" value="KAK7604096.1"/>
    <property type="molecule type" value="Genomic_DNA"/>
</dbReference>
<keyword evidence="2" id="KW-0597">Phosphoprotein</keyword>
<sequence length="998" mass="113948">MSLVWKRLQRVNKRAARFQFTVSYHQITLETTPKWTPNKVSIVWCRKSRRVATDPLPWEPTLNNPLKGIVIWPVPENKDVSVTLFKDPRTHELEDKEWTFIIEDVNTMGKRRQLASSNINMKKYASVDSTQHQLQIQFKPISKKIVSVILDCTLSSVFLREGKATDEDMQSMASLMSTPNNNDIAALEDFDEDEEKEMDESKDSLQELADIRNQLELLTSSLSESDFASTPISGTSIMSFPRDDVTPTAHSEKMSITSNLIQEENYTASAKDETSVANAHANEVRNVPTAELSENNSSIQCNQTSNEDNKAARKNLKPLILNQENRKSKTMDSTPGQDLLQWCKEITYQYPGVKVTNLTTSWRNGLAFCAIIHNFRPDLIEFDSLSPHDIRGNCKKAFDAGEILGISRVIDPADMELLTVPDKLAVMTYLYQLQAHFRGHELEVQQIGKTTDESSYMIGRFDTDTDTNISVQLFGQEIRNMHKKETNERRNSKIFNRRSGDFNEEETSRVSSMKQSISAKILSSFDLQDGDRSPTSVITDRLRSGSKSLLGKVLSPNKDKFSNTREKSKSPTTVTSLTTRSIIRKQSTDNFSSDDEESIERASRRDGKHSSTGSLSRTNSAEGQSLMKSPSKDMIDPLSSVRIDNEDTSLKQQRILNRHEELRERAKQLLENARRNATKRSLPQSPVQQDEPSRQQQLRERARKLMADARKSGVSPVSSSESESGEKSPSGSVSSQSEKKSNGVSSISPSKVNPVHIISIYFARSFRGRTKFSFYLALIFQQNNGMVSQYRDVNIETEGETNNIQRSTPASPLSSFSSLMERISPEKKVSTTPKPEQKQSVNYIQNELVALEREQKQIDKQADILEKYLRKIMESGTDREQEELLMAKWFTLVNKKNALLRRQMQLNILEKEDDLERRFELLTRELRSIIYIEDWQKTDEQKLRENLLLNELLNIVNKRDELVHHLDSQERAIEEDDKIEKDLSRGNFMNHNKNCSIQ</sequence>
<dbReference type="PROSITE" id="PS50021">
    <property type="entry name" value="CH"/>
    <property type="match status" value="1"/>
</dbReference>
<dbReference type="AlphaFoldDB" id="A0AAN9TWA0"/>
<evidence type="ECO:0000256" key="6">
    <source>
        <dbReference type="SAM" id="MobiDB-lite"/>
    </source>
</evidence>
<feature type="compositionally biased region" description="Polar residues" evidence="6">
    <location>
        <begin position="610"/>
        <end position="628"/>
    </location>
</feature>
<dbReference type="SUPFAM" id="SSF47576">
    <property type="entry name" value="Calponin-homology domain, CH-domain"/>
    <property type="match status" value="1"/>
</dbReference>
<dbReference type="Proteomes" id="UP001367676">
    <property type="component" value="Unassembled WGS sequence"/>
</dbReference>
<dbReference type="InterPro" id="IPR022735">
    <property type="entry name" value="bMERB_dom"/>
</dbReference>
<dbReference type="GO" id="GO:0005768">
    <property type="term" value="C:endosome"/>
    <property type="evidence" value="ECO:0007669"/>
    <property type="project" value="UniProtKB-SubCell"/>
</dbReference>
<dbReference type="InterPro" id="IPR036872">
    <property type="entry name" value="CH_dom_sf"/>
</dbReference>
<feature type="domain" description="BMERB" evidence="9">
    <location>
        <begin position="831"/>
        <end position="982"/>
    </location>
</feature>
<feature type="region of interest" description="Disordered" evidence="6">
    <location>
        <begin position="482"/>
        <end position="510"/>
    </location>
</feature>
<evidence type="ECO:0000256" key="3">
    <source>
        <dbReference type="ARBA" id="ARBA00022753"/>
    </source>
</evidence>
<feature type="region of interest" description="Disordered" evidence="6">
    <location>
        <begin position="549"/>
        <end position="652"/>
    </location>
</feature>
<dbReference type="FunFam" id="1.10.418.10:FF:000023">
    <property type="entry name" value="EH domain-binding protein 1 isoform X1"/>
    <property type="match status" value="1"/>
</dbReference>
<dbReference type="InterPro" id="IPR001715">
    <property type="entry name" value="CH_dom"/>
</dbReference>
<feature type="compositionally biased region" description="Basic and acidic residues" evidence="6">
    <location>
        <begin position="557"/>
        <end position="569"/>
    </location>
</feature>
<feature type="compositionally biased region" description="Polar residues" evidence="6">
    <location>
        <begin position="679"/>
        <end position="690"/>
    </location>
</feature>
<feature type="compositionally biased region" description="Basic and acidic residues" evidence="6">
    <location>
        <begin position="599"/>
        <end position="609"/>
    </location>
</feature>
<dbReference type="Gene3D" id="1.10.418.10">
    <property type="entry name" value="Calponin-like domain"/>
    <property type="match status" value="1"/>
</dbReference>
<feature type="compositionally biased region" description="Low complexity" evidence="6">
    <location>
        <begin position="712"/>
        <end position="736"/>
    </location>
</feature>
<feature type="coiled-coil region" evidence="5">
    <location>
        <begin position="841"/>
        <end position="871"/>
    </location>
</feature>
<dbReference type="PROSITE" id="PS51840">
    <property type="entry name" value="C2_NT"/>
    <property type="match status" value="1"/>
</dbReference>
<dbReference type="Pfam" id="PF12130">
    <property type="entry name" value="bMERB_dom"/>
    <property type="match status" value="1"/>
</dbReference>
<feature type="compositionally biased region" description="Polar residues" evidence="6">
    <location>
        <begin position="570"/>
        <end position="591"/>
    </location>
</feature>
<feature type="domain" description="Calponin-homology (CH)" evidence="7">
    <location>
        <begin position="333"/>
        <end position="438"/>
    </location>
</feature>